<sequence>MDNNVPFLRKIYNAITKPKFYIKFNELSLASAIIYLFTISIIFGFISYIRPTYNYYKFMDTIHNEVVYEFPEFTFNNGILEVDGKQPILLKRNDYNIVIDTTGKTGLSKIENYDKAVLILRDKAYIKNGSGNIDETRYSIIRFLKFNKTEFIEAIYDFKAGSFIMLISAPVLFFLSNLFTAFMVSAVGTLINSVLKAGIKYRNLYKLSSYSITTAVVISCIRRILAINVVFINYIYLIISSIYMFLAIRNILIINTKNIEE</sequence>
<dbReference type="Pfam" id="PF06691">
    <property type="entry name" value="DUF1189"/>
    <property type="match status" value="1"/>
</dbReference>
<evidence type="ECO:0000313" key="2">
    <source>
        <dbReference type="EMBL" id="GKU27298.1"/>
    </source>
</evidence>
<comment type="caution">
    <text evidence="2">The sequence shown here is derived from an EMBL/GenBank/DDBJ whole genome shotgun (WGS) entry which is preliminary data.</text>
</comment>
<gene>
    <name evidence="2" type="primary">yqgB</name>
    <name evidence="2" type="ORF">CFOLD11_41250</name>
</gene>
<dbReference type="AlphaFoldDB" id="A0A9W5Y623"/>
<feature type="transmembrane region" description="Helical" evidence="1">
    <location>
        <begin position="207"/>
        <end position="225"/>
    </location>
</feature>
<keyword evidence="1" id="KW-0472">Membrane</keyword>
<dbReference type="EMBL" id="BQXY01000011">
    <property type="protein sequence ID" value="GKU27298.1"/>
    <property type="molecule type" value="Genomic_DNA"/>
</dbReference>
<name>A0A9W5Y623_9CLOT</name>
<organism evidence="2 3">
    <name type="scientific">Clostridium folliculivorans</name>
    <dbReference type="NCBI Taxonomy" id="2886038"/>
    <lineage>
        <taxon>Bacteria</taxon>
        <taxon>Bacillati</taxon>
        <taxon>Bacillota</taxon>
        <taxon>Clostridia</taxon>
        <taxon>Eubacteriales</taxon>
        <taxon>Clostridiaceae</taxon>
        <taxon>Clostridium</taxon>
    </lineage>
</organism>
<keyword evidence="1" id="KW-0812">Transmembrane</keyword>
<proteinExistence type="predicted"/>
<keyword evidence="1" id="KW-1133">Transmembrane helix</keyword>
<dbReference type="RefSeq" id="WP_261854168.1">
    <property type="nucleotide sequence ID" value="NZ_BQXY01000011.1"/>
</dbReference>
<feature type="transmembrane region" description="Helical" evidence="1">
    <location>
        <begin position="171"/>
        <end position="195"/>
    </location>
</feature>
<feature type="transmembrane region" description="Helical" evidence="1">
    <location>
        <begin position="27"/>
        <end position="49"/>
    </location>
</feature>
<dbReference type="InterPro" id="IPR009574">
    <property type="entry name" value="DUF1189"/>
</dbReference>
<protein>
    <recommendedName>
        <fullName evidence="4">DUF1189 domain-containing protein</fullName>
    </recommendedName>
</protein>
<reference evidence="2" key="1">
    <citation type="journal article" date="2023" name="Int. J. Syst. Evol. Microbiol.">
        <title>&lt;i&gt;Clostridium folliculivorans&lt;/i&gt; sp. nov., isolated from soil samples of an organic paddy in Japan.</title>
        <authorList>
            <person name="Tazawa J."/>
            <person name="Kobayashi H."/>
            <person name="Tanizawa Y."/>
            <person name="Uchino A."/>
            <person name="Tanaka F."/>
            <person name="Urashima Y."/>
            <person name="Miura S."/>
            <person name="Sakamoto M."/>
            <person name="Ohkuma M."/>
            <person name="Tohno M."/>
        </authorList>
    </citation>
    <scope>NUCLEOTIDE SEQUENCE</scope>
    <source>
        <strain evidence="2">D1-1</strain>
    </source>
</reference>
<accession>A0A9W5Y623</accession>
<feature type="transmembrane region" description="Helical" evidence="1">
    <location>
        <begin position="231"/>
        <end position="252"/>
    </location>
</feature>
<evidence type="ECO:0000256" key="1">
    <source>
        <dbReference type="SAM" id="Phobius"/>
    </source>
</evidence>
<evidence type="ECO:0008006" key="4">
    <source>
        <dbReference type="Google" id="ProtNLM"/>
    </source>
</evidence>
<keyword evidence="3" id="KW-1185">Reference proteome</keyword>
<evidence type="ECO:0000313" key="3">
    <source>
        <dbReference type="Proteomes" id="UP001057868"/>
    </source>
</evidence>
<dbReference type="Proteomes" id="UP001057868">
    <property type="component" value="Unassembled WGS sequence"/>
</dbReference>